<proteinExistence type="predicted"/>
<protein>
    <submittedName>
        <fullName evidence="1">DUF72 domain-containing protein</fullName>
    </submittedName>
</protein>
<dbReference type="InterPro" id="IPR002763">
    <property type="entry name" value="DUF72"/>
</dbReference>
<dbReference type="AlphaFoldDB" id="A0A660SFV6"/>
<dbReference type="EMBL" id="QNBE01000071">
    <property type="protein sequence ID" value="RKX69678.1"/>
    <property type="molecule type" value="Genomic_DNA"/>
</dbReference>
<evidence type="ECO:0000313" key="1">
    <source>
        <dbReference type="EMBL" id="RKX69678.1"/>
    </source>
</evidence>
<evidence type="ECO:0000313" key="2">
    <source>
        <dbReference type="Proteomes" id="UP000268469"/>
    </source>
</evidence>
<accession>A0A660SFV6</accession>
<sequence>MATKIGCCGFPVARTKYYSTFPVVEIQSIFYNLPQIKTVVRWREEAPEDFEFVIKASQFITHDPKSPTYRKARIPKEVDLTQLGSFRWNRSTQFVWQYLKEIAQILRCRVIIFQTPRSFTPTEENINSLKEFFHQIDRAGLILGWESRGEWPNLKGLLSELDLIDVVDPFLRRPVHGMIGYYRIHGGKGYRKKFSANELSYLKKLIKKNSYVMFNNISMFEDALSFLGMLG</sequence>
<dbReference type="Pfam" id="PF01904">
    <property type="entry name" value="DUF72"/>
    <property type="match status" value="1"/>
</dbReference>
<comment type="caution">
    <text evidence="1">The sequence shown here is derived from an EMBL/GenBank/DDBJ whole genome shotgun (WGS) entry which is preliminary data.</text>
</comment>
<dbReference type="SUPFAM" id="SSF117396">
    <property type="entry name" value="TM1631-like"/>
    <property type="match status" value="1"/>
</dbReference>
<gene>
    <name evidence="1" type="ORF">DRP53_07470</name>
</gene>
<dbReference type="PANTHER" id="PTHR30348:SF4">
    <property type="entry name" value="DUF72 DOMAIN-CONTAINING PROTEIN"/>
    <property type="match status" value="1"/>
</dbReference>
<name>A0A660SFV6_UNCW3</name>
<organism evidence="1 2">
    <name type="scientific">candidate division WOR-3 bacterium</name>
    <dbReference type="NCBI Taxonomy" id="2052148"/>
    <lineage>
        <taxon>Bacteria</taxon>
        <taxon>Bacteria division WOR-3</taxon>
    </lineage>
</organism>
<dbReference type="InterPro" id="IPR036520">
    <property type="entry name" value="UPF0759_sf"/>
</dbReference>
<dbReference type="PANTHER" id="PTHR30348">
    <property type="entry name" value="UNCHARACTERIZED PROTEIN YECE"/>
    <property type="match status" value="1"/>
</dbReference>
<reference evidence="1 2" key="1">
    <citation type="submission" date="2018-06" db="EMBL/GenBank/DDBJ databases">
        <title>Extensive metabolic versatility and redundancy in microbially diverse, dynamic hydrothermal sediments.</title>
        <authorList>
            <person name="Dombrowski N."/>
            <person name="Teske A."/>
            <person name="Baker B.J."/>
        </authorList>
    </citation>
    <scope>NUCLEOTIDE SEQUENCE [LARGE SCALE GENOMIC DNA]</scope>
    <source>
        <strain evidence="1">B36_G15</strain>
    </source>
</reference>
<dbReference type="Gene3D" id="3.20.20.410">
    <property type="entry name" value="Protein of unknown function UPF0759"/>
    <property type="match status" value="1"/>
</dbReference>
<dbReference type="Proteomes" id="UP000268469">
    <property type="component" value="Unassembled WGS sequence"/>
</dbReference>